<gene>
    <name evidence="4" type="primary">LOC108741505</name>
</gene>
<feature type="region of interest" description="Disordered" evidence="1">
    <location>
        <begin position="467"/>
        <end position="486"/>
    </location>
</feature>
<feature type="compositionally biased region" description="Basic and acidic residues" evidence="1">
    <location>
        <begin position="621"/>
        <end position="645"/>
    </location>
</feature>
<evidence type="ECO:0000313" key="3">
    <source>
        <dbReference type="Proteomes" id="UP000192223"/>
    </source>
</evidence>
<dbReference type="RefSeq" id="XP_018331828.1">
    <property type="nucleotide sequence ID" value="XM_018476326.2"/>
</dbReference>
<name>A0A1W4XH98_AGRPL</name>
<evidence type="ECO:0000259" key="2">
    <source>
        <dbReference type="PROSITE" id="PS00028"/>
    </source>
</evidence>
<feature type="compositionally biased region" description="Basic and acidic residues" evidence="1">
    <location>
        <begin position="654"/>
        <end position="688"/>
    </location>
</feature>
<sequence length="761" mass="86849">MNLIRGQCLICKQKEQVLNTAEARPFLKYIINTYFTNKKIGLKELKYRIHPKSLCVVCACNVETSYKFKKTYENKVRKESVIKKTLNSCLVCGFRGFGLVKTEDNPNDFQENLCLFMRAISKSRPYNQCAVCFVCVLELQNFNKINAVLQEEVEFSNNKIEEIILSEDEDLKIVPFVKSIPNVGVSTPNKLHLRSKRKRAASASPNEEIPPAKLPKIHLSKQYFKNSSDIMSVKALSKTEKIKIPRPAIRDKKMYSNLPVIELEKVNSDIIKSKANVEIIKHVGKSKRTSIAADSTFTDSVEYQKPKVSIRIKLLSKKRNFKPCPKSKKDLTKCIECNQVFTTLCQFKSHLLWHEKRAFLKVNLTRDPIISKLTAESQNNKNAVEEKDHSVEVDKKKDEEVDEGKDEDVIEDSQELLKIPDNEDDAMDTIPLNDKNDSTETNNIQEEVNGITDKSENKVAQEEINEEINNSKEGKDGNSDDDNIIPFNFEGLNDKIEYIIVDEVADDSNKMDVGAQEEVKTHKENHIGDENESQVNNASQPSQIGNEIVEEDKQIEEPSEQNKEVTEKENKTDETAQINSEETNEEYHDANDEIDLILSESQKCSQKCLLHKQSSEDSSEEGNHLDAEESEEQTEKDQDWQEKSSEGISDEDTDKTNELESTIEKKLRLILGEDEKTPSDHKEDSAWDEACSEKEMFDLNVLNNTILKKSTRKSSEESPKTTKKVRFIVDSDGVEKESSKKKPQTSKDVEILLSENLMLNE</sequence>
<dbReference type="STRING" id="224129.A0A1W4XH98"/>
<protein>
    <submittedName>
        <fullName evidence="4">Leucine-rich repeat-containing protein DDB_G0290503 isoform X1</fullName>
    </submittedName>
</protein>
<dbReference type="KEGG" id="apln:108741505"/>
<dbReference type="InterPro" id="IPR013087">
    <property type="entry name" value="Znf_C2H2_type"/>
</dbReference>
<feature type="compositionally biased region" description="Basic and acidic residues" evidence="1">
    <location>
        <begin position="383"/>
        <end position="399"/>
    </location>
</feature>
<dbReference type="PROSITE" id="PS00028">
    <property type="entry name" value="ZINC_FINGER_C2H2_1"/>
    <property type="match status" value="1"/>
</dbReference>
<organism evidence="3 4">
    <name type="scientific">Agrilus planipennis</name>
    <name type="common">Emerald ash borer</name>
    <name type="synonym">Agrilus marcopoli</name>
    <dbReference type="NCBI Taxonomy" id="224129"/>
    <lineage>
        <taxon>Eukaryota</taxon>
        <taxon>Metazoa</taxon>
        <taxon>Ecdysozoa</taxon>
        <taxon>Arthropoda</taxon>
        <taxon>Hexapoda</taxon>
        <taxon>Insecta</taxon>
        <taxon>Pterygota</taxon>
        <taxon>Neoptera</taxon>
        <taxon>Endopterygota</taxon>
        <taxon>Coleoptera</taxon>
        <taxon>Polyphaga</taxon>
        <taxon>Elateriformia</taxon>
        <taxon>Buprestoidea</taxon>
        <taxon>Buprestidae</taxon>
        <taxon>Agrilinae</taxon>
        <taxon>Agrilus</taxon>
    </lineage>
</organism>
<dbReference type="GeneID" id="108741505"/>
<accession>A0A1W4XH98</accession>
<feature type="region of interest" description="Disordered" evidence="1">
    <location>
        <begin position="505"/>
        <end position="688"/>
    </location>
</feature>
<evidence type="ECO:0000313" key="4">
    <source>
        <dbReference type="RefSeq" id="XP_018331828.1"/>
    </source>
</evidence>
<feature type="compositionally biased region" description="Basic and acidic residues" evidence="1">
    <location>
        <begin position="469"/>
        <end position="478"/>
    </location>
</feature>
<feature type="compositionally biased region" description="Polar residues" evidence="1">
    <location>
        <begin position="533"/>
        <end position="545"/>
    </location>
</feature>
<dbReference type="Proteomes" id="UP000192223">
    <property type="component" value="Unplaced"/>
</dbReference>
<feature type="compositionally biased region" description="Basic and acidic residues" evidence="1">
    <location>
        <begin position="551"/>
        <end position="574"/>
    </location>
</feature>
<feature type="compositionally biased region" description="Basic and acidic residues" evidence="1">
    <location>
        <begin position="517"/>
        <end position="529"/>
    </location>
</feature>
<dbReference type="InParanoid" id="A0A1W4XH98"/>
<proteinExistence type="predicted"/>
<feature type="domain" description="C2H2-type" evidence="2">
    <location>
        <begin position="334"/>
        <end position="354"/>
    </location>
</feature>
<feature type="compositionally biased region" description="Acidic residues" evidence="1">
    <location>
        <begin position="400"/>
        <end position="414"/>
    </location>
</feature>
<evidence type="ECO:0000256" key="1">
    <source>
        <dbReference type="SAM" id="MobiDB-lite"/>
    </source>
</evidence>
<keyword evidence="3" id="KW-1185">Reference proteome</keyword>
<feature type="region of interest" description="Disordered" evidence="1">
    <location>
        <begin position="378"/>
        <end position="444"/>
    </location>
</feature>
<dbReference type="AlphaFoldDB" id="A0A1W4XH98"/>
<reference evidence="4" key="1">
    <citation type="submission" date="2025-08" db="UniProtKB">
        <authorList>
            <consortium name="RefSeq"/>
        </authorList>
    </citation>
    <scope>IDENTIFICATION</scope>
    <source>
        <tissue evidence="4">Entire body</tissue>
    </source>
</reference>